<accession>A0ABT5CFQ7</accession>
<dbReference type="Gene3D" id="3.40.47.10">
    <property type="match status" value="1"/>
</dbReference>
<feature type="region of interest" description="Disordered" evidence="4">
    <location>
        <begin position="101"/>
        <end position="121"/>
    </location>
</feature>
<keyword evidence="2 3" id="KW-0808">Transferase</keyword>
<protein>
    <submittedName>
        <fullName evidence="6">Beta-ketoacyl-[acyl-carrier-protein] synthase family protein</fullName>
    </submittedName>
</protein>
<dbReference type="PANTHER" id="PTHR11712">
    <property type="entry name" value="POLYKETIDE SYNTHASE-RELATED"/>
    <property type="match status" value="1"/>
</dbReference>
<dbReference type="InterPro" id="IPR014030">
    <property type="entry name" value="Ketoacyl_synth_N"/>
</dbReference>
<reference evidence="6 7" key="1">
    <citation type="submission" date="2023-01" db="EMBL/GenBank/DDBJ databases">
        <title>Minimal conservation of predation-associated metabolite biosynthetic gene clusters underscores biosynthetic potential of Myxococcota including descriptions for ten novel species: Archangium lansinium sp. nov., Myxococcus landrumus sp. nov., Nannocystis bai.</title>
        <authorList>
            <person name="Ahearne A."/>
            <person name="Stevens C."/>
            <person name="Dowd S."/>
        </authorList>
    </citation>
    <scope>NUCLEOTIDE SEQUENCE [LARGE SCALE GENOMIC DNA]</scope>
    <source>
        <strain evidence="6 7">WIWO2</strain>
    </source>
</reference>
<feature type="domain" description="Ketosynthase family 3 (KS3)" evidence="5">
    <location>
        <begin position="2"/>
        <end position="439"/>
    </location>
</feature>
<dbReference type="EMBL" id="JAQNDK010000006">
    <property type="protein sequence ID" value="MDC0685246.1"/>
    <property type="molecule type" value="Genomic_DNA"/>
</dbReference>
<dbReference type="RefSeq" id="WP_272103407.1">
    <property type="nucleotide sequence ID" value="NZ_JAQNDK010000006.1"/>
</dbReference>
<evidence type="ECO:0000313" key="7">
    <source>
        <dbReference type="Proteomes" id="UP001217485"/>
    </source>
</evidence>
<dbReference type="InterPro" id="IPR014031">
    <property type="entry name" value="Ketoacyl_synth_C"/>
</dbReference>
<proteinExistence type="inferred from homology"/>
<gene>
    <name evidence="6" type="ORF">POL72_46465</name>
</gene>
<dbReference type="PROSITE" id="PS52004">
    <property type="entry name" value="KS3_2"/>
    <property type="match status" value="1"/>
</dbReference>
<organism evidence="6 7">
    <name type="scientific">Sorangium atrum</name>
    <dbReference type="NCBI Taxonomy" id="2995308"/>
    <lineage>
        <taxon>Bacteria</taxon>
        <taxon>Pseudomonadati</taxon>
        <taxon>Myxococcota</taxon>
        <taxon>Polyangia</taxon>
        <taxon>Polyangiales</taxon>
        <taxon>Polyangiaceae</taxon>
        <taxon>Sorangium</taxon>
    </lineage>
</organism>
<evidence type="ECO:0000256" key="4">
    <source>
        <dbReference type="SAM" id="MobiDB-lite"/>
    </source>
</evidence>
<dbReference type="InterPro" id="IPR000794">
    <property type="entry name" value="Beta-ketoacyl_synthase"/>
</dbReference>
<dbReference type="PROSITE" id="PS00606">
    <property type="entry name" value="KS3_1"/>
    <property type="match status" value="1"/>
</dbReference>
<evidence type="ECO:0000256" key="3">
    <source>
        <dbReference type="RuleBase" id="RU003694"/>
    </source>
</evidence>
<dbReference type="SMART" id="SM00825">
    <property type="entry name" value="PKS_KS"/>
    <property type="match status" value="1"/>
</dbReference>
<comment type="caution">
    <text evidence="6">The sequence shown here is derived from an EMBL/GenBank/DDBJ whole genome shotgun (WGS) entry which is preliminary data.</text>
</comment>
<evidence type="ECO:0000256" key="2">
    <source>
        <dbReference type="ARBA" id="ARBA00022679"/>
    </source>
</evidence>
<comment type="similarity">
    <text evidence="1 3">Belongs to the thiolase-like superfamily. Beta-ketoacyl-ACP synthases family.</text>
</comment>
<dbReference type="Pfam" id="PF00109">
    <property type="entry name" value="ketoacyl-synt"/>
    <property type="match status" value="1"/>
</dbReference>
<dbReference type="InterPro" id="IPR018201">
    <property type="entry name" value="Ketoacyl_synth_AS"/>
</dbReference>
<dbReference type="SUPFAM" id="SSF53901">
    <property type="entry name" value="Thiolase-like"/>
    <property type="match status" value="2"/>
</dbReference>
<dbReference type="Pfam" id="PF02801">
    <property type="entry name" value="Ketoacyl-synt_C"/>
    <property type="match status" value="1"/>
</dbReference>
<evidence type="ECO:0000256" key="1">
    <source>
        <dbReference type="ARBA" id="ARBA00008467"/>
    </source>
</evidence>
<evidence type="ECO:0000313" key="6">
    <source>
        <dbReference type="EMBL" id="MDC0685246.1"/>
    </source>
</evidence>
<keyword evidence="7" id="KW-1185">Reference proteome</keyword>
<dbReference type="Proteomes" id="UP001217485">
    <property type="component" value="Unassembled WGS sequence"/>
</dbReference>
<name>A0ABT5CFQ7_9BACT</name>
<dbReference type="InterPro" id="IPR020841">
    <property type="entry name" value="PKS_Beta-ketoAc_synthase_dom"/>
</dbReference>
<dbReference type="InterPro" id="IPR016039">
    <property type="entry name" value="Thiolase-like"/>
</dbReference>
<evidence type="ECO:0000259" key="5">
    <source>
        <dbReference type="PROSITE" id="PS52004"/>
    </source>
</evidence>
<dbReference type="PANTHER" id="PTHR11712:SF336">
    <property type="entry name" value="3-OXOACYL-[ACYL-CARRIER-PROTEIN] SYNTHASE, MITOCHONDRIAL"/>
    <property type="match status" value="1"/>
</dbReference>
<sequence length="440" mass="45721">MRRRVVVTGIGAVCPLGNDAATTWQNLLAGRSGVDYIRDFPVDRLRSDIAASVKGFDVGRYLSPKEAEIYGRVTHFSLAAAVEALREAGIVPIERAPAAEDEAERAGARAQGAPPLATAPASGLDRTRIGCLMSTGMGSVEIFEEQVARSAARGPRAVSPYFIPGVMPNGAAALISMRYGLMGPSYNLASACATGTHSIATSALMIEAGEADVMVAGGAEAATRLNTVAGFGNAKALARAVDGDPARASRPFDRRRQGFVMGEGAGALVLEEEQHALARGAKPLAVVAGFGMTTDAEHLTRPHSGGLGLALAVERALARAGTAPEAIGYINPHATSTPQGDAAEVLALRRVFGERLARIPISATKSMIGHLLGGAGAVETIAVVCSLRDQLLHPSINVDELDPECSLDVVRERRAVDLRHAVKCSAGFGGHNCALVLERA</sequence>
<dbReference type="CDD" id="cd00834">
    <property type="entry name" value="KAS_I_II"/>
    <property type="match status" value="1"/>
</dbReference>